<dbReference type="AlphaFoldDB" id="A0A2D0LE31"/>
<dbReference type="InterPro" id="IPR007655">
    <property type="entry name" value="Slam_C"/>
</dbReference>
<dbReference type="Pfam" id="PF24575">
    <property type="entry name" value="TPR_Slam"/>
    <property type="match status" value="1"/>
</dbReference>
<evidence type="ECO:0000256" key="5">
    <source>
        <dbReference type="ARBA" id="ARBA00023136"/>
    </source>
</evidence>
<protein>
    <recommendedName>
        <fullName evidence="12">TPR repeat-containing protein</fullName>
    </recommendedName>
</protein>
<accession>A0A2D0LE31</accession>
<evidence type="ECO:0000256" key="7">
    <source>
        <dbReference type="ARBA" id="ARBA00023609"/>
    </source>
</evidence>
<comment type="caution">
    <text evidence="10">The sequence shown here is derived from an EMBL/GenBank/DDBJ whole genome shotgun (WGS) entry which is preliminary data.</text>
</comment>
<dbReference type="RefSeq" id="WP_099141284.1">
    <property type="nucleotide sequence ID" value="NZ_CAWNOR010000108.1"/>
</dbReference>
<keyword evidence="5" id="KW-0472">Membrane</keyword>
<proteinExistence type="inferred from homology"/>
<dbReference type="GO" id="GO:0009279">
    <property type="term" value="C:cell outer membrane"/>
    <property type="evidence" value="ECO:0007669"/>
    <property type="project" value="UniProtKB-SubCell"/>
</dbReference>
<keyword evidence="6" id="KW-0998">Cell outer membrane</keyword>
<gene>
    <name evidence="10" type="ORF">Xkoz_01168</name>
</gene>
<dbReference type="InterPro" id="IPR011990">
    <property type="entry name" value="TPR-like_helical_dom_sf"/>
</dbReference>
<keyword evidence="3" id="KW-0812">Transmembrane</keyword>
<sequence>MSDKQKVTKKEKVLILFIILLIPFLSPTVCANEDISHKIWQEARDNQQKNEIPNVISIKDGIPLAVTHGQELKIGNNLKEIGQALYLAINYRQWQEVRRLLPIYQKIPGYAPWLIDFAQGKLAYITGNLTLATSYYQKILRQKPNFTRIKLELARVYFEDRKNQESKQLFEDIRKQQQLPEMVLKNINLYLAAITLRNSWRGSFSLSFIYDDNINMSPNQKPICLLFEEGQCIIERGVPKPIKAWGDTYNATLSRRYQLVGHHGIFGRGLIYGENYPHYHDDNENMFLLVSGYNYKSRLHDFSFGPLFEYQQRAGNTEYHAIGAQAEWQWNVTEQTTLNVELKHKKLRYQPPYDRKDGELSSSYLSLSHVINDKLILFGGGNWSYKNNQQPASRYQQWGVNAGIAGQLYPQINASLVASLRQQRFGAYSPLLGARRQDSEQTYTATVKFPAAKIWGMTPSLIFRHRHNRSNVSWLYNYDKNEIQIQLEKYF</sequence>
<reference evidence="10 11" key="1">
    <citation type="journal article" date="2017" name="Nat. Microbiol.">
        <title>Natural product diversity associated with the nematode symbionts Photorhabdus and Xenorhabdus.</title>
        <authorList>
            <person name="Tobias N.J."/>
            <person name="Wolff H."/>
            <person name="Djahanschiri B."/>
            <person name="Grundmann F."/>
            <person name="Kronenwerth M."/>
            <person name="Shi Y.M."/>
            <person name="Simonyi S."/>
            <person name="Grun P."/>
            <person name="Shapiro-Ilan D."/>
            <person name="Pidot S.J."/>
            <person name="Stinear T.P."/>
            <person name="Ebersberger I."/>
            <person name="Bode H.B."/>
        </authorList>
    </citation>
    <scope>NUCLEOTIDE SEQUENCE [LARGE SCALE GENOMIC DNA]</scope>
    <source>
        <strain evidence="10 11">DSM 17907</strain>
    </source>
</reference>
<evidence type="ECO:0000256" key="2">
    <source>
        <dbReference type="ARBA" id="ARBA00022452"/>
    </source>
</evidence>
<dbReference type="Gene3D" id="1.25.40.10">
    <property type="entry name" value="Tetratricopeptide repeat domain"/>
    <property type="match status" value="1"/>
</dbReference>
<dbReference type="SUPFAM" id="SSF48452">
    <property type="entry name" value="TPR-like"/>
    <property type="match status" value="1"/>
</dbReference>
<keyword evidence="11" id="KW-1185">Reference proteome</keyword>
<evidence type="ECO:0000313" key="10">
    <source>
        <dbReference type="EMBL" id="PHM73964.1"/>
    </source>
</evidence>
<dbReference type="Pfam" id="PF04575">
    <property type="entry name" value="SlipAM"/>
    <property type="match status" value="1"/>
</dbReference>
<feature type="domain" description="Surface lipoprotein assembly modifier C-terminal" evidence="8">
    <location>
        <begin position="200"/>
        <end position="491"/>
    </location>
</feature>
<name>A0A2D0LE31_9GAMM</name>
<evidence type="ECO:0000256" key="4">
    <source>
        <dbReference type="ARBA" id="ARBA00022729"/>
    </source>
</evidence>
<evidence type="ECO:0000256" key="3">
    <source>
        <dbReference type="ARBA" id="ARBA00022692"/>
    </source>
</evidence>
<keyword evidence="2" id="KW-1134">Transmembrane beta strand</keyword>
<dbReference type="OrthoDB" id="7525402at2"/>
<keyword evidence="4" id="KW-0732">Signal</keyword>
<dbReference type="InterPro" id="IPR057556">
    <property type="entry name" value="TPR_Slam"/>
</dbReference>
<comment type="subcellular location">
    <subcellularLocation>
        <location evidence="1">Cell outer membrane</location>
        <topology evidence="1">Multi-pass membrane protein</topology>
    </subcellularLocation>
</comment>
<evidence type="ECO:0008006" key="12">
    <source>
        <dbReference type="Google" id="ProtNLM"/>
    </source>
</evidence>
<comment type="similarity">
    <text evidence="7">Belongs to the Slam family.</text>
</comment>
<evidence type="ECO:0000259" key="8">
    <source>
        <dbReference type="Pfam" id="PF04575"/>
    </source>
</evidence>
<organism evidence="10 11">
    <name type="scientific">Xenorhabdus kozodoii</name>
    <dbReference type="NCBI Taxonomy" id="351676"/>
    <lineage>
        <taxon>Bacteria</taxon>
        <taxon>Pseudomonadati</taxon>
        <taxon>Pseudomonadota</taxon>
        <taxon>Gammaproteobacteria</taxon>
        <taxon>Enterobacterales</taxon>
        <taxon>Morganellaceae</taxon>
        <taxon>Xenorhabdus</taxon>
    </lineage>
</organism>
<evidence type="ECO:0000256" key="1">
    <source>
        <dbReference type="ARBA" id="ARBA00004571"/>
    </source>
</evidence>
<evidence type="ECO:0000313" key="11">
    <source>
        <dbReference type="Proteomes" id="UP000221101"/>
    </source>
</evidence>
<feature type="domain" description="Surface lipoprotein assembly modifier N-terminal TPR repeats region" evidence="9">
    <location>
        <begin position="74"/>
        <end position="170"/>
    </location>
</feature>
<dbReference type="Proteomes" id="UP000221101">
    <property type="component" value="Unassembled WGS sequence"/>
</dbReference>
<dbReference type="SUPFAM" id="SSF56935">
    <property type="entry name" value="Porins"/>
    <property type="match status" value="1"/>
</dbReference>
<evidence type="ECO:0000256" key="6">
    <source>
        <dbReference type="ARBA" id="ARBA00023237"/>
    </source>
</evidence>
<evidence type="ECO:0000259" key="9">
    <source>
        <dbReference type="Pfam" id="PF24575"/>
    </source>
</evidence>
<dbReference type="EMBL" id="NJCX01000007">
    <property type="protein sequence ID" value="PHM73964.1"/>
    <property type="molecule type" value="Genomic_DNA"/>
</dbReference>